<accession>A0A2B7XQ66</accession>
<dbReference type="AlphaFoldDB" id="A0A2B7XQ66"/>
<gene>
    <name evidence="1" type="ORF">AJ80_07398</name>
</gene>
<dbReference type="EMBL" id="PDNA01000142">
    <property type="protein sequence ID" value="PGH10748.1"/>
    <property type="molecule type" value="Genomic_DNA"/>
</dbReference>
<organism evidence="1 2">
    <name type="scientific">Polytolypa hystricis (strain UAMH7299)</name>
    <dbReference type="NCBI Taxonomy" id="1447883"/>
    <lineage>
        <taxon>Eukaryota</taxon>
        <taxon>Fungi</taxon>
        <taxon>Dikarya</taxon>
        <taxon>Ascomycota</taxon>
        <taxon>Pezizomycotina</taxon>
        <taxon>Eurotiomycetes</taxon>
        <taxon>Eurotiomycetidae</taxon>
        <taxon>Onygenales</taxon>
        <taxon>Onygenales incertae sedis</taxon>
        <taxon>Polytolypa</taxon>
    </lineage>
</organism>
<reference evidence="1 2" key="1">
    <citation type="submission" date="2017-10" db="EMBL/GenBank/DDBJ databases">
        <title>Comparative genomics in systemic dimorphic fungi from Ajellomycetaceae.</title>
        <authorList>
            <person name="Munoz J.F."/>
            <person name="Mcewen J.G."/>
            <person name="Clay O.K."/>
            <person name="Cuomo C.A."/>
        </authorList>
    </citation>
    <scope>NUCLEOTIDE SEQUENCE [LARGE SCALE GENOMIC DNA]</scope>
    <source>
        <strain evidence="1 2">UAMH7299</strain>
    </source>
</reference>
<comment type="caution">
    <text evidence="1">The sequence shown here is derived from an EMBL/GenBank/DDBJ whole genome shotgun (WGS) entry which is preliminary data.</text>
</comment>
<evidence type="ECO:0000313" key="2">
    <source>
        <dbReference type="Proteomes" id="UP000224634"/>
    </source>
</evidence>
<name>A0A2B7XQ66_POLH7</name>
<protein>
    <submittedName>
        <fullName evidence="1">Uncharacterized protein</fullName>
    </submittedName>
</protein>
<keyword evidence="2" id="KW-1185">Reference proteome</keyword>
<dbReference type="Proteomes" id="UP000224634">
    <property type="component" value="Unassembled WGS sequence"/>
</dbReference>
<evidence type="ECO:0000313" key="1">
    <source>
        <dbReference type="EMBL" id="PGH10748.1"/>
    </source>
</evidence>
<sequence>MLGVLDNDPSELPPADLDRMVDGMATINNQVEVLLKKNQSYTKVCSRFPLELFLKKITSVSNAAETLLRYAYSPRLYRRYLGRMKFDVQPLRNAPGWISIPPSDGWLNVSKEILAQYKKESLLEWN</sequence>
<proteinExistence type="predicted"/>
<dbReference type="OrthoDB" id="3061617at2759"/>
<dbReference type="STRING" id="1447883.A0A2B7XQ66"/>